<dbReference type="InterPro" id="IPR013424">
    <property type="entry name" value="Ice-binding_C"/>
</dbReference>
<dbReference type="Gene3D" id="2.60.120.970">
    <property type="match status" value="1"/>
</dbReference>
<dbReference type="Pfam" id="PF24517">
    <property type="entry name" value="CBM96"/>
    <property type="match status" value="1"/>
</dbReference>
<dbReference type="AlphaFoldDB" id="A0A3A4QZ77"/>
<evidence type="ECO:0000256" key="2">
    <source>
        <dbReference type="ARBA" id="ARBA00022525"/>
    </source>
</evidence>
<dbReference type="Pfam" id="PF07589">
    <property type="entry name" value="PEP-CTERM"/>
    <property type="match status" value="1"/>
</dbReference>
<sequence length="241" mass="25788">MEEIIMTGIIRFITAVLFVLLITPASHALTLTYYQGDGKGTVSNTDGREVLSYGTASASAQLMYSQGSTHRSYVGFFNIFGEGQDQIPEGSTITSATLTIVKVSSDGFSGSGTLYKVTSAWTENTITWGNKPGYSSASGDYRSFTYGYSANRIINLNVTSVVQGWADAPSTNYGWMFTAIQSMGSSSAFASDDYSNSAYRPKLSVTFTAPEPPEPEPAPVPEPATMVLLGLGVIGLARRRL</sequence>
<reference evidence="6 7" key="1">
    <citation type="journal article" date="2017" name="ISME J.">
        <title>Energy and carbon metabolisms in a deep terrestrial subsurface fluid microbial community.</title>
        <authorList>
            <person name="Momper L."/>
            <person name="Jungbluth S.P."/>
            <person name="Lee M.D."/>
            <person name="Amend J.P."/>
        </authorList>
    </citation>
    <scope>NUCLEOTIDE SEQUENCE [LARGE SCALE GENOMIC DNA]</scope>
    <source>
        <strain evidence="6">SURF_26</strain>
    </source>
</reference>
<keyword evidence="3" id="KW-0732">Signal</keyword>
<gene>
    <name evidence="6" type="ORF">C4541_06840</name>
</gene>
<dbReference type="GO" id="GO:0005576">
    <property type="term" value="C:extracellular region"/>
    <property type="evidence" value="ECO:0007669"/>
    <property type="project" value="UniProtKB-SubCell"/>
</dbReference>
<name>A0A3A4QZ77_9BACT</name>
<proteinExistence type="predicted"/>
<dbReference type="NCBIfam" id="TIGR02595">
    <property type="entry name" value="PEP_CTERM"/>
    <property type="match status" value="1"/>
</dbReference>
<comment type="caution">
    <text evidence="6">The sequence shown here is derived from an EMBL/GenBank/DDBJ whole genome shotgun (WGS) entry which is preliminary data.</text>
</comment>
<organism evidence="6 7">
    <name type="scientific">Candidatus Auribacter fodinae</name>
    <dbReference type="NCBI Taxonomy" id="2093366"/>
    <lineage>
        <taxon>Bacteria</taxon>
        <taxon>Pseudomonadati</taxon>
        <taxon>Candidatus Auribacterota</taxon>
        <taxon>Candidatus Auribacteria</taxon>
        <taxon>Candidatus Auribacterales</taxon>
        <taxon>Candidatus Auribacteraceae</taxon>
        <taxon>Candidatus Auribacter</taxon>
    </lineage>
</organism>
<evidence type="ECO:0000256" key="1">
    <source>
        <dbReference type="ARBA" id="ARBA00004613"/>
    </source>
</evidence>
<evidence type="ECO:0000313" key="7">
    <source>
        <dbReference type="Proteomes" id="UP000266426"/>
    </source>
</evidence>
<evidence type="ECO:0000259" key="5">
    <source>
        <dbReference type="Pfam" id="PF24517"/>
    </source>
</evidence>
<comment type="subcellular location">
    <subcellularLocation>
        <location evidence="1">Secreted</location>
    </subcellularLocation>
</comment>
<keyword evidence="2" id="KW-0964">Secreted</keyword>
<protein>
    <submittedName>
        <fullName evidence="6">DNRLRE domain-containing protein</fullName>
    </submittedName>
</protein>
<evidence type="ECO:0000313" key="6">
    <source>
        <dbReference type="EMBL" id="RJP59104.1"/>
    </source>
</evidence>
<evidence type="ECO:0000256" key="3">
    <source>
        <dbReference type="ARBA" id="ARBA00022729"/>
    </source>
</evidence>
<accession>A0A3A4QZ77</accession>
<dbReference type="NCBIfam" id="NF033679">
    <property type="entry name" value="DNRLRE_dom"/>
    <property type="match status" value="1"/>
</dbReference>
<dbReference type="EMBL" id="QZJZ01000055">
    <property type="protein sequence ID" value="RJP59104.1"/>
    <property type="molecule type" value="Genomic_DNA"/>
</dbReference>
<dbReference type="Proteomes" id="UP000266426">
    <property type="component" value="Unassembled WGS sequence"/>
</dbReference>
<dbReference type="InterPro" id="IPR055372">
    <property type="entry name" value="CBM96"/>
</dbReference>
<feature type="domain" description="Ice-binding protein C-terminal" evidence="4">
    <location>
        <begin position="219"/>
        <end position="240"/>
    </location>
</feature>
<evidence type="ECO:0000259" key="4">
    <source>
        <dbReference type="Pfam" id="PF07589"/>
    </source>
</evidence>
<feature type="domain" description="Carbohydrate-binding module family 96" evidence="5">
    <location>
        <begin position="86"/>
        <end position="206"/>
    </location>
</feature>